<evidence type="ECO:0000313" key="3">
    <source>
        <dbReference type="Proteomes" id="UP001458880"/>
    </source>
</evidence>
<proteinExistence type="predicted"/>
<organism evidence="2 3">
    <name type="scientific">Popillia japonica</name>
    <name type="common">Japanese beetle</name>
    <dbReference type="NCBI Taxonomy" id="7064"/>
    <lineage>
        <taxon>Eukaryota</taxon>
        <taxon>Metazoa</taxon>
        <taxon>Ecdysozoa</taxon>
        <taxon>Arthropoda</taxon>
        <taxon>Hexapoda</taxon>
        <taxon>Insecta</taxon>
        <taxon>Pterygota</taxon>
        <taxon>Neoptera</taxon>
        <taxon>Endopterygota</taxon>
        <taxon>Coleoptera</taxon>
        <taxon>Polyphaga</taxon>
        <taxon>Scarabaeiformia</taxon>
        <taxon>Scarabaeidae</taxon>
        <taxon>Rutelinae</taxon>
        <taxon>Popillia</taxon>
    </lineage>
</organism>
<evidence type="ECO:0000256" key="1">
    <source>
        <dbReference type="SAM" id="Coils"/>
    </source>
</evidence>
<keyword evidence="1" id="KW-0175">Coiled coil</keyword>
<reference evidence="2 3" key="1">
    <citation type="journal article" date="2024" name="BMC Genomics">
        <title>De novo assembly and annotation of Popillia japonica's genome with initial clues to its potential as an invasive pest.</title>
        <authorList>
            <person name="Cucini C."/>
            <person name="Boschi S."/>
            <person name="Funari R."/>
            <person name="Cardaioli E."/>
            <person name="Iannotti N."/>
            <person name="Marturano G."/>
            <person name="Paoli F."/>
            <person name="Bruttini M."/>
            <person name="Carapelli A."/>
            <person name="Frati F."/>
            <person name="Nardi F."/>
        </authorList>
    </citation>
    <scope>NUCLEOTIDE SEQUENCE [LARGE SCALE GENOMIC DNA]</scope>
    <source>
        <strain evidence="2">DMR45628</strain>
    </source>
</reference>
<gene>
    <name evidence="2" type="ORF">QE152_g10632</name>
</gene>
<accession>A0AAW1LSY5</accession>
<keyword evidence="3" id="KW-1185">Reference proteome</keyword>
<feature type="coiled-coil region" evidence="1">
    <location>
        <begin position="28"/>
        <end position="76"/>
    </location>
</feature>
<dbReference type="AlphaFoldDB" id="A0AAW1LSY5"/>
<dbReference type="EMBL" id="JASPKY010000098">
    <property type="protein sequence ID" value="KAK9737568.1"/>
    <property type="molecule type" value="Genomic_DNA"/>
</dbReference>
<feature type="coiled-coil region" evidence="1">
    <location>
        <begin position="101"/>
        <end position="128"/>
    </location>
</feature>
<comment type="caution">
    <text evidence="2">The sequence shown here is derived from an EMBL/GenBank/DDBJ whole genome shotgun (WGS) entry which is preliminary data.</text>
</comment>
<evidence type="ECO:0000313" key="2">
    <source>
        <dbReference type="EMBL" id="KAK9737568.1"/>
    </source>
</evidence>
<name>A0AAW1LSY5_POPJA</name>
<feature type="coiled-coil region" evidence="1">
    <location>
        <begin position="184"/>
        <end position="237"/>
    </location>
</feature>
<dbReference type="Proteomes" id="UP001458880">
    <property type="component" value="Unassembled WGS sequence"/>
</dbReference>
<protein>
    <submittedName>
        <fullName evidence="2">Uncharacterized protein</fullName>
    </submittedName>
</protein>
<sequence length="341" mass="39278">MGNENSSSIQQDTVVISREMYSKNQNYCDNLEHKIRTQKSEIEDLETKIKRLESNNTRNEQENQQLTIELQKYESLPIIKLILKVNSQINDIDDKIVKLSNTKQVDKNEIIREEIDELRKNIATGARNLPNNVLNSLSEKKTSEIWQLQEAIKKDELTAAAKPSFSDLLQKLREKLQKISENFMLSLAKDAAKVSKELSALENDTNEMPVSEVNPKYERLKAILIEQENKILKLQLAMPKSKPKKLGRSDDSLLFCNIPEESTDFPSDHDKVCEILKIFQIYGVSERNCQVARVGNRTPRSLRVQFPNVETVELILRSKHKLNSSPFSHVRIYGNKNDDKN</sequence>